<organism evidence="11 12">
    <name type="scientific">Streptosporangium carneum</name>
    <dbReference type="NCBI Taxonomy" id="47481"/>
    <lineage>
        <taxon>Bacteria</taxon>
        <taxon>Bacillati</taxon>
        <taxon>Actinomycetota</taxon>
        <taxon>Actinomycetes</taxon>
        <taxon>Streptosporangiales</taxon>
        <taxon>Streptosporangiaceae</taxon>
        <taxon>Streptosporangium</taxon>
    </lineage>
</organism>
<evidence type="ECO:0000256" key="6">
    <source>
        <dbReference type="ARBA" id="ARBA00037281"/>
    </source>
</evidence>
<reference evidence="11" key="1">
    <citation type="journal article" date="2014" name="Int. J. Syst. Evol. Microbiol.">
        <title>Complete genome sequence of Corynebacterium casei LMG S-19264T (=DSM 44701T), isolated from a smear-ripened cheese.</title>
        <authorList>
            <consortium name="US DOE Joint Genome Institute (JGI-PGF)"/>
            <person name="Walter F."/>
            <person name="Albersmeier A."/>
            <person name="Kalinowski J."/>
            <person name="Ruckert C."/>
        </authorList>
    </citation>
    <scope>NUCLEOTIDE SEQUENCE</scope>
    <source>
        <strain evidence="11">VKM Ac-2007</strain>
    </source>
</reference>
<evidence type="ECO:0000256" key="4">
    <source>
        <dbReference type="ARBA" id="ARBA00022679"/>
    </source>
</evidence>
<evidence type="ECO:0000313" key="11">
    <source>
        <dbReference type="EMBL" id="GLK11901.1"/>
    </source>
</evidence>
<evidence type="ECO:0000256" key="5">
    <source>
        <dbReference type="ARBA" id="ARBA00023136"/>
    </source>
</evidence>
<dbReference type="PANTHER" id="PTHR43646:SF2">
    <property type="entry name" value="GLYCOSYLTRANSFERASE 2-LIKE DOMAIN-CONTAINING PROTEIN"/>
    <property type="match status" value="1"/>
</dbReference>
<dbReference type="CDD" id="cd00761">
    <property type="entry name" value="Glyco_tranf_GTA_type"/>
    <property type="match status" value="1"/>
</dbReference>
<keyword evidence="4" id="KW-0808">Transferase</keyword>
<dbReference type="Gene3D" id="3.90.550.10">
    <property type="entry name" value="Spore Coat Polysaccharide Biosynthesis Protein SpsA, Chain A"/>
    <property type="match status" value="1"/>
</dbReference>
<gene>
    <name evidence="11" type="ORF">GCM10017600_53090</name>
</gene>
<feature type="domain" description="Glycosyltransferase 2-like" evidence="10">
    <location>
        <begin position="41"/>
        <end position="142"/>
    </location>
</feature>
<name>A0A9W6I5N0_9ACTN</name>
<keyword evidence="5" id="KW-0472">Membrane</keyword>
<dbReference type="PANTHER" id="PTHR43646">
    <property type="entry name" value="GLYCOSYLTRANSFERASE"/>
    <property type="match status" value="1"/>
</dbReference>
<evidence type="ECO:0000256" key="3">
    <source>
        <dbReference type="ARBA" id="ARBA00022676"/>
    </source>
</evidence>
<dbReference type="AlphaFoldDB" id="A0A9W6I5N0"/>
<dbReference type="GO" id="GO:0005886">
    <property type="term" value="C:plasma membrane"/>
    <property type="evidence" value="ECO:0007669"/>
    <property type="project" value="UniProtKB-SubCell"/>
</dbReference>
<evidence type="ECO:0000256" key="8">
    <source>
        <dbReference type="ARBA" id="ARBA00038120"/>
    </source>
</evidence>
<comment type="caution">
    <text evidence="11">The sequence shown here is derived from an EMBL/GenBank/DDBJ whole genome shotgun (WGS) entry which is preliminary data.</text>
</comment>
<dbReference type="Pfam" id="PF00535">
    <property type="entry name" value="Glycos_transf_2"/>
    <property type="match status" value="1"/>
</dbReference>
<evidence type="ECO:0000259" key="10">
    <source>
        <dbReference type="Pfam" id="PF00535"/>
    </source>
</evidence>
<comment type="function">
    <text evidence="6">Catalyzes the glycosylation of 4,4'-diaponeurosporenoate, i.e. the esterification of glucose at the C1'' position with the carboxyl group of 4,4'-diaponeurosporenic acid, to form glycosyl-4,4'-diaponeurosporenoate. This is a step in the biosynthesis of staphyloxanthin, an orange pigment present in most staphylococci strains.</text>
</comment>
<keyword evidence="2" id="KW-1003">Cell membrane</keyword>
<comment type="pathway">
    <text evidence="7">Carotenoid biosynthesis; staphyloxanthin biosynthesis; staphyloxanthin from farnesyl diphosphate: step 4/5.</text>
</comment>
<dbReference type="RefSeq" id="WP_271220252.1">
    <property type="nucleotide sequence ID" value="NZ_BAAAVD010000084.1"/>
</dbReference>
<accession>A0A9W6I5N0</accession>
<reference evidence="11" key="2">
    <citation type="submission" date="2023-01" db="EMBL/GenBank/DDBJ databases">
        <authorList>
            <person name="Sun Q."/>
            <person name="Evtushenko L."/>
        </authorList>
    </citation>
    <scope>NUCLEOTIDE SEQUENCE</scope>
    <source>
        <strain evidence="11">VKM Ac-2007</strain>
    </source>
</reference>
<dbReference type="Proteomes" id="UP001143474">
    <property type="component" value="Unassembled WGS sequence"/>
</dbReference>
<comment type="similarity">
    <text evidence="8">Belongs to the glycosyltransferase 2 family. CrtQ subfamily.</text>
</comment>
<dbReference type="EMBL" id="BSEV01000013">
    <property type="protein sequence ID" value="GLK11901.1"/>
    <property type="molecule type" value="Genomic_DNA"/>
</dbReference>
<protein>
    <recommendedName>
        <fullName evidence="9">4,4'-diaponeurosporenoate glycosyltransferase</fullName>
    </recommendedName>
</protein>
<keyword evidence="3" id="KW-0328">Glycosyltransferase</keyword>
<evidence type="ECO:0000256" key="1">
    <source>
        <dbReference type="ARBA" id="ARBA00004236"/>
    </source>
</evidence>
<dbReference type="InterPro" id="IPR001173">
    <property type="entry name" value="Glyco_trans_2-like"/>
</dbReference>
<keyword evidence="12" id="KW-1185">Reference proteome</keyword>
<evidence type="ECO:0000256" key="7">
    <source>
        <dbReference type="ARBA" id="ARBA00037904"/>
    </source>
</evidence>
<comment type="subcellular location">
    <subcellularLocation>
        <location evidence="1">Cell membrane</location>
    </subcellularLocation>
</comment>
<sequence length="574" mass="62856">MNMQGARVHPARGPQPLIRLNDFGAVTPPELGAWVPGRTVSVVIPAFRSHTLPLTLASLAAQSYPGHLMEVVVVDDGSEPALRLPEIVPERTRIVPSRPGGWGRAWACQTGADVAEGEVIHWLDADMVVFREQVEAQMRWHHLADYFTVLGRLKMVSAWKESLSPAEVHAAVSAGAAEKLFDAEGDVSETWSSEYIERTRDLREAGLDAFKVHVGASASLPASLLRAAGGMDTSLVLAEDTELGYRLAQAGAVFVADGESRSRHLGASTVMRREQEVKRHNWVFLANRVPSYRWLRKPPARQWEVPFVEIVVTVGDASYEQVRATVDGFLGGSTSDVQVAVVGPWSAVPGGRRAPLDDPFVDLRLVHELYAHDGRVRLVEGVEETPFPAPFRFVCPPGWVPGADFLNRLVRFANEEGYGLVSLALAEVAGGDVRGGAGGNGGVVTARLERTAALMRARTLRTGRGPGDAPDSGTFTEDLVDATFGTQWLDGKTWGLLATEEVAEKPSRVSDKAKRWKKKALRWKRKTMRLQGRLDRAPRRRLGRTLRRGLRRALSVAGIRRSRRSRSRGGSRPG</sequence>
<dbReference type="GO" id="GO:0016757">
    <property type="term" value="F:glycosyltransferase activity"/>
    <property type="evidence" value="ECO:0007669"/>
    <property type="project" value="UniProtKB-KW"/>
</dbReference>
<evidence type="ECO:0000313" key="12">
    <source>
        <dbReference type="Proteomes" id="UP001143474"/>
    </source>
</evidence>
<evidence type="ECO:0000256" key="2">
    <source>
        <dbReference type="ARBA" id="ARBA00022475"/>
    </source>
</evidence>
<dbReference type="InterPro" id="IPR029044">
    <property type="entry name" value="Nucleotide-diphossugar_trans"/>
</dbReference>
<dbReference type="SUPFAM" id="SSF53448">
    <property type="entry name" value="Nucleotide-diphospho-sugar transferases"/>
    <property type="match status" value="1"/>
</dbReference>
<evidence type="ECO:0000256" key="9">
    <source>
        <dbReference type="ARBA" id="ARBA00040345"/>
    </source>
</evidence>
<proteinExistence type="inferred from homology"/>